<gene>
    <name evidence="2" type="ORF">SPI_04736</name>
</gene>
<feature type="region of interest" description="Disordered" evidence="1">
    <location>
        <begin position="96"/>
        <end position="132"/>
    </location>
</feature>
<protein>
    <submittedName>
        <fullName evidence="2">Uncharacterized protein</fullName>
    </submittedName>
</protein>
<organism evidence="2 3">
    <name type="scientific">Niveomyces insectorum RCEF 264</name>
    <dbReference type="NCBI Taxonomy" id="1081102"/>
    <lineage>
        <taxon>Eukaryota</taxon>
        <taxon>Fungi</taxon>
        <taxon>Dikarya</taxon>
        <taxon>Ascomycota</taxon>
        <taxon>Pezizomycotina</taxon>
        <taxon>Sordariomycetes</taxon>
        <taxon>Hypocreomycetidae</taxon>
        <taxon>Hypocreales</taxon>
        <taxon>Cordycipitaceae</taxon>
        <taxon>Niveomyces</taxon>
    </lineage>
</organism>
<accession>A0A167USZ3</accession>
<proteinExistence type="predicted"/>
<comment type="caution">
    <text evidence="2">The sequence shown here is derived from an EMBL/GenBank/DDBJ whole genome shotgun (WGS) entry which is preliminary data.</text>
</comment>
<dbReference type="EMBL" id="AZHD01000007">
    <property type="protein sequence ID" value="OAA61877.1"/>
    <property type="molecule type" value="Genomic_DNA"/>
</dbReference>
<dbReference type="AlphaFoldDB" id="A0A167USZ3"/>
<evidence type="ECO:0000313" key="2">
    <source>
        <dbReference type="EMBL" id="OAA61877.1"/>
    </source>
</evidence>
<feature type="compositionally biased region" description="Basic and acidic residues" evidence="1">
    <location>
        <begin position="122"/>
        <end position="132"/>
    </location>
</feature>
<evidence type="ECO:0000313" key="3">
    <source>
        <dbReference type="Proteomes" id="UP000076874"/>
    </source>
</evidence>
<reference evidence="2 3" key="1">
    <citation type="journal article" date="2016" name="Genome Biol. Evol.">
        <title>Divergent and convergent evolution of fungal pathogenicity.</title>
        <authorList>
            <person name="Shang Y."/>
            <person name="Xiao G."/>
            <person name="Zheng P."/>
            <person name="Cen K."/>
            <person name="Zhan S."/>
            <person name="Wang C."/>
        </authorList>
    </citation>
    <scope>NUCLEOTIDE SEQUENCE [LARGE SCALE GENOMIC DNA]</scope>
    <source>
        <strain evidence="2 3">RCEF 264</strain>
    </source>
</reference>
<dbReference type="OrthoDB" id="5176722at2759"/>
<dbReference type="Proteomes" id="UP000076874">
    <property type="component" value="Unassembled WGS sequence"/>
</dbReference>
<evidence type="ECO:0000256" key="1">
    <source>
        <dbReference type="SAM" id="MobiDB-lite"/>
    </source>
</evidence>
<keyword evidence="3" id="KW-1185">Reference proteome</keyword>
<sequence length="164" mass="18055">MPGPYESVAAWEAALTRLFEPLPAGVATSADAEDRYIRDTLTQLYVPETIRFTLDGTTMDFAALCVQSHHLRGPAAAHRGPQPRVQIRLREFARDPQDPTCLRGVQRWSVYPPRSDGEGDGDNAKQHPKELDVQFQVTLDKPDGRAVVVEASSVPVETDSDGSE</sequence>
<name>A0A167USZ3_9HYPO</name>